<organism evidence="3 4">
    <name type="scientific">Ruloma virus</name>
    <dbReference type="NCBI Taxonomy" id="2811341"/>
    <lineage>
        <taxon>Viruses</taxon>
        <taxon>Riboviria</taxon>
        <taxon>Orthornavirae</taxon>
        <taxon>Negarnaviricota</taxon>
        <taxon>Haploviricotina</taxon>
        <taxon>Monjiviricetes</taxon>
        <taxon>Mononegavirales</taxon>
        <taxon>Paramyxoviridae</taxon>
        <taxon>Orthoparamyxovirinae</taxon>
        <taxon>Jeilongvirus</taxon>
        <taxon>Jeilongvirus rungweense</taxon>
    </lineage>
</organism>
<reference evidence="3" key="1">
    <citation type="submission" date="2021-02" db="EMBL/GenBank/DDBJ databases">
        <authorList>
            <person name="Vanmechelen B."/>
            <person name="Meurs S."/>
            <person name="Bletsa M."/>
            <person name="Zisi Z."/>
            <person name="Lemey P."/>
            <person name="Maes P."/>
        </authorList>
    </citation>
    <scope>NUCLEOTIDE SEQUENCE</scope>
    <source>
        <strain evidence="3">TA502</strain>
    </source>
</reference>
<keyword evidence="2" id="KW-1133">Transmembrane helix</keyword>
<accession>A0AAE7Q9W7</accession>
<dbReference type="GeneID" id="80539742"/>
<proteinExistence type="predicted"/>
<feature type="transmembrane region" description="Helical" evidence="2">
    <location>
        <begin position="135"/>
        <end position="155"/>
    </location>
</feature>
<dbReference type="EMBL" id="MW579602">
    <property type="protein sequence ID" value="QRN45789.1"/>
    <property type="molecule type" value="Viral_cRNA"/>
</dbReference>
<feature type="compositionally biased region" description="Pro residues" evidence="1">
    <location>
        <begin position="271"/>
        <end position="282"/>
    </location>
</feature>
<dbReference type="RefSeq" id="YP_010801060.1">
    <property type="nucleotide sequence ID" value="NC_076941.1"/>
</dbReference>
<feature type="compositionally biased region" description="Basic and acidic residues" evidence="1">
    <location>
        <begin position="255"/>
        <end position="264"/>
    </location>
</feature>
<feature type="region of interest" description="Disordered" evidence="1">
    <location>
        <begin position="254"/>
        <end position="282"/>
    </location>
</feature>
<evidence type="ECO:0000313" key="4">
    <source>
        <dbReference type="Proteomes" id="UP000830720"/>
    </source>
</evidence>
<evidence type="ECO:0000313" key="3">
    <source>
        <dbReference type="EMBL" id="QRN45789.1"/>
    </source>
</evidence>
<keyword evidence="2" id="KW-0472">Membrane</keyword>
<keyword evidence="2 3" id="KW-0812">Transmembrane</keyword>
<dbReference type="KEGG" id="vg:80539742"/>
<protein>
    <submittedName>
        <fullName evidence="3">Transmembrane protein</fullName>
    </submittedName>
</protein>
<name>A0AAE7Q9W7_9MONO</name>
<dbReference type="Proteomes" id="UP000830720">
    <property type="component" value="Segment"/>
</dbReference>
<gene>
    <name evidence="3" type="primary">TM</name>
</gene>
<evidence type="ECO:0000256" key="2">
    <source>
        <dbReference type="SAM" id="Phobius"/>
    </source>
</evidence>
<sequence length="310" mass="35045">MSIYAISDWNKIGRTSNKPISTMNMHKTNTRSIGVSTDLGICLEIPYEGSQESENHTQLPIYEIPPDAGQENNDLVITYAEDGDGRVIHYSSHLSSGLSDTWTSTTSYVDMDLGRRKGIDQDTQTDKICALKIKLTQFIIIILILINVTLFALLYSVHWRIKIPDYVIKDLEINGAIRVSGYSEKIKGRVELIMLSLTEYEKIRNMTLITVESYSNCTSQLDQSLRDQGRYIQIINELRAVCFKHCQTTESPKVTVDHGRDFSKTTETGTPPFPYPRSPPRSPCDDSNALPWFCTEGGLPIVHYPNHSFD</sequence>
<keyword evidence="4" id="KW-1185">Reference proteome</keyword>
<evidence type="ECO:0000256" key="1">
    <source>
        <dbReference type="SAM" id="MobiDB-lite"/>
    </source>
</evidence>